<evidence type="ECO:0000256" key="7">
    <source>
        <dbReference type="PROSITE-ProRule" id="PRU00176"/>
    </source>
</evidence>
<keyword evidence="5" id="KW-0413">Isomerase</keyword>
<evidence type="ECO:0000313" key="11">
    <source>
        <dbReference type="Proteomes" id="UP000784294"/>
    </source>
</evidence>
<keyword evidence="4" id="KW-0697">Rotamase</keyword>
<organism evidence="10 11">
    <name type="scientific">Protopolystoma xenopodis</name>
    <dbReference type="NCBI Taxonomy" id="117903"/>
    <lineage>
        <taxon>Eukaryota</taxon>
        <taxon>Metazoa</taxon>
        <taxon>Spiralia</taxon>
        <taxon>Lophotrochozoa</taxon>
        <taxon>Platyhelminthes</taxon>
        <taxon>Monogenea</taxon>
        <taxon>Polyopisthocotylea</taxon>
        <taxon>Polystomatidea</taxon>
        <taxon>Polystomatidae</taxon>
        <taxon>Protopolystoma</taxon>
    </lineage>
</organism>
<dbReference type="InterPro" id="IPR000504">
    <property type="entry name" value="RRM_dom"/>
</dbReference>
<reference evidence="10" key="1">
    <citation type="submission" date="2018-11" db="EMBL/GenBank/DDBJ databases">
        <authorList>
            <consortium name="Pathogen Informatics"/>
        </authorList>
    </citation>
    <scope>NUCLEOTIDE SEQUENCE</scope>
</reference>
<evidence type="ECO:0000256" key="4">
    <source>
        <dbReference type="ARBA" id="ARBA00023110"/>
    </source>
</evidence>
<feature type="region of interest" description="Disordered" evidence="8">
    <location>
        <begin position="192"/>
        <end position="274"/>
    </location>
</feature>
<evidence type="ECO:0000256" key="5">
    <source>
        <dbReference type="ARBA" id="ARBA00023235"/>
    </source>
</evidence>
<dbReference type="OrthoDB" id="2083at2759"/>
<dbReference type="InterPro" id="IPR035542">
    <property type="entry name" value="CRIP"/>
</dbReference>
<feature type="compositionally biased region" description="Basic and acidic residues" evidence="8">
    <location>
        <begin position="217"/>
        <end position="236"/>
    </location>
</feature>
<dbReference type="EC" id="5.2.1.8" evidence="3"/>
<accession>A0A3S5BR75</accession>
<sequence>MFDADTGPPRLEEDEILDETAGLSPSRVAEIKEEQEAKAHAQLLTLIGDLPAVDAKPPTNVLFICRLNPITTAEDLEIIFSRFGEILSCEIIRDRRTGASLQYAFIEFERDDDCETAYFKMDNTVIDDRRIHVDFSQSVAREWYQYKKSGLFDNSFLLQGLTHRRNPHGRQFHDYDCSSSFKDVQKECTSKPADTKVKIVEPQSEPQSESIQGEIASRQEPKNIERKSPDDGRGGEFEYLISDSEEESGGHSKSGKKSKVHKSHHEKKGEHFNIVKYLHL</sequence>
<gene>
    <name evidence="10" type="ORF">PXEA_LOCUS7992</name>
</gene>
<keyword evidence="6" id="KW-0539">Nucleus</keyword>
<dbReference type="InterPro" id="IPR012677">
    <property type="entry name" value="Nucleotide-bd_a/b_plait_sf"/>
</dbReference>
<dbReference type="GO" id="GO:0003723">
    <property type="term" value="F:RNA binding"/>
    <property type="evidence" value="ECO:0007669"/>
    <property type="project" value="UniProtKB-UniRule"/>
</dbReference>
<dbReference type="PROSITE" id="PS50102">
    <property type="entry name" value="RRM"/>
    <property type="match status" value="1"/>
</dbReference>
<dbReference type="InterPro" id="IPR035979">
    <property type="entry name" value="RBD_domain_sf"/>
</dbReference>
<feature type="domain" description="RRM" evidence="9">
    <location>
        <begin position="60"/>
        <end position="138"/>
    </location>
</feature>
<dbReference type="SUPFAM" id="SSF54928">
    <property type="entry name" value="RNA-binding domain, RBD"/>
    <property type="match status" value="1"/>
</dbReference>
<dbReference type="EMBL" id="CAAALY010021580">
    <property type="protein sequence ID" value="VEL14552.1"/>
    <property type="molecule type" value="Genomic_DNA"/>
</dbReference>
<dbReference type="GO" id="GO:0005634">
    <property type="term" value="C:nucleus"/>
    <property type="evidence" value="ECO:0007669"/>
    <property type="project" value="UniProtKB-SubCell"/>
</dbReference>
<evidence type="ECO:0000256" key="1">
    <source>
        <dbReference type="ARBA" id="ARBA00000971"/>
    </source>
</evidence>
<dbReference type="PANTHER" id="PTHR45843">
    <property type="entry name" value="PEPTIDYL-PROLYL CIS-TRANS ISOMERASE-LIKE 4"/>
    <property type="match status" value="1"/>
</dbReference>
<keyword evidence="7" id="KW-0694">RNA-binding</keyword>
<dbReference type="CDD" id="cd12235">
    <property type="entry name" value="RRM_PPIL4"/>
    <property type="match status" value="1"/>
</dbReference>
<evidence type="ECO:0000313" key="10">
    <source>
        <dbReference type="EMBL" id="VEL14552.1"/>
    </source>
</evidence>
<feature type="compositionally biased region" description="Basic residues" evidence="8">
    <location>
        <begin position="253"/>
        <end position="266"/>
    </location>
</feature>
<comment type="subcellular location">
    <subcellularLocation>
        <location evidence="2">Nucleus</location>
    </subcellularLocation>
</comment>
<evidence type="ECO:0000256" key="8">
    <source>
        <dbReference type="SAM" id="MobiDB-lite"/>
    </source>
</evidence>
<protein>
    <recommendedName>
        <fullName evidence="3">peptidylprolyl isomerase</fullName>
        <ecNumber evidence="3">5.2.1.8</ecNumber>
    </recommendedName>
</protein>
<dbReference type="AlphaFoldDB" id="A0A3S5BR75"/>
<evidence type="ECO:0000256" key="3">
    <source>
        <dbReference type="ARBA" id="ARBA00013194"/>
    </source>
</evidence>
<evidence type="ECO:0000259" key="9">
    <source>
        <dbReference type="PROSITE" id="PS50102"/>
    </source>
</evidence>
<comment type="caution">
    <text evidence="10">The sequence shown here is derived from an EMBL/GenBank/DDBJ whole genome shotgun (WGS) entry which is preliminary data.</text>
</comment>
<dbReference type="Pfam" id="PF00076">
    <property type="entry name" value="RRM_1"/>
    <property type="match status" value="1"/>
</dbReference>
<keyword evidence="11" id="KW-1185">Reference proteome</keyword>
<name>A0A3S5BR75_9PLAT</name>
<dbReference type="GO" id="GO:0003755">
    <property type="term" value="F:peptidyl-prolyl cis-trans isomerase activity"/>
    <property type="evidence" value="ECO:0007669"/>
    <property type="project" value="UniProtKB-KW"/>
</dbReference>
<comment type="catalytic activity">
    <reaction evidence="1">
        <text>[protein]-peptidylproline (omega=180) = [protein]-peptidylproline (omega=0)</text>
        <dbReference type="Rhea" id="RHEA:16237"/>
        <dbReference type="Rhea" id="RHEA-COMP:10747"/>
        <dbReference type="Rhea" id="RHEA-COMP:10748"/>
        <dbReference type="ChEBI" id="CHEBI:83833"/>
        <dbReference type="ChEBI" id="CHEBI:83834"/>
        <dbReference type="EC" id="5.2.1.8"/>
    </reaction>
</comment>
<dbReference type="Gene3D" id="3.30.70.330">
    <property type="match status" value="1"/>
</dbReference>
<dbReference type="PANTHER" id="PTHR45843:SF1">
    <property type="entry name" value="PEPTIDYL-PROLYL CIS-TRANS ISOMERASE-LIKE 4"/>
    <property type="match status" value="1"/>
</dbReference>
<dbReference type="Proteomes" id="UP000784294">
    <property type="component" value="Unassembled WGS sequence"/>
</dbReference>
<evidence type="ECO:0000256" key="2">
    <source>
        <dbReference type="ARBA" id="ARBA00004123"/>
    </source>
</evidence>
<proteinExistence type="predicted"/>
<dbReference type="SMART" id="SM00360">
    <property type="entry name" value="RRM"/>
    <property type="match status" value="1"/>
</dbReference>
<evidence type="ECO:0000256" key="6">
    <source>
        <dbReference type="ARBA" id="ARBA00023242"/>
    </source>
</evidence>